<name>A0A6J6RCQ4_9ZZZZ</name>
<dbReference type="InterPro" id="IPR027479">
    <property type="entry name" value="S-Me-THD_N_sf"/>
</dbReference>
<dbReference type="EMBL" id="CAEZXZ010000243">
    <property type="protein sequence ID" value="CAB4716994.1"/>
    <property type="molecule type" value="Genomic_DNA"/>
</dbReference>
<dbReference type="Pfam" id="PF06032">
    <property type="entry name" value="S-Me-THD_N"/>
    <property type="match status" value="1"/>
</dbReference>
<evidence type="ECO:0000313" key="4">
    <source>
        <dbReference type="EMBL" id="CAB4877170.1"/>
    </source>
</evidence>
<dbReference type="SUPFAM" id="SSF160991">
    <property type="entry name" value="CV3147-like"/>
    <property type="match status" value="1"/>
</dbReference>
<dbReference type="EMBL" id="CAFBPJ010000208">
    <property type="protein sequence ID" value="CAB5028752.1"/>
    <property type="molecule type" value="Genomic_DNA"/>
</dbReference>
<feature type="domain" description="S-Me-THD-like C-terminal" evidence="2">
    <location>
        <begin position="185"/>
        <end position="369"/>
    </location>
</feature>
<dbReference type="InterPro" id="IPR048350">
    <property type="entry name" value="S-Me-THD-like_C"/>
</dbReference>
<accession>A0A6J6RCQ4</accession>
<dbReference type="EMBL" id="CAFBLV010000194">
    <property type="protein sequence ID" value="CAB4877170.1"/>
    <property type="molecule type" value="Genomic_DNA"/>
</dbReference>
<evidence type="ECO:0000313" key="5">
    <source>
        <dbReference type="EMBL" id="CAB5028752.1"/>
    </source>
</evidence>
<proteinExistence type="predicted"/>
<dbReference type="AlphaFoldDB" id="A0A6J6RCQ4"/>
<protein>
    <submittedName>
        <fullName evidence="3">Unannotated protein</fullName>
    </submittedName>
</protein>
<evidence type="ECO:0000259" key="2">
    <source>
        <dbReference type="Pfam" id="PF20906"/>
    </source>
</evidence>
<feature type="domain" description="S-Me-THD N-terminal" evidence="1">
    <location>
        <begin position="27"/>
        <end position="182"/>
    </location>
</feature>
<evidence type="ECO:0000313" key="3">
    <source>
        <dbReference type="EMBL" id="CAB4716994.1"/>
    </source>
</evidence>
<dbReference type="Gene3D" id="3.40.1610.10">
    <property type="entry name" value="CV3147-like domain"/>
    <property type="match status" value="1"/>
</dbReference>
<reference evidence="3" key="1">
    <citation type="submission" date="2020-05" db="EMBL/GenBank/DDBJ databases">
        <authorList>
            <person name="Chiriac C."/>
            <person name="Salcher M."/>
            <person name="Ghai R."/>
            <person name="Kavagutti S V."/>
        </authorList>
    </citation>
    <scope>NUCLEOTIDE SEQUENCE</scope>
</reference>
<dbReference type="InterPro" id="IPR010318">
    <property type="entry name" value="S-Me-THD_N"/>
</dbReference>
<gene>
    <name evidence="3" type="ORF">UFOPK2625_01318</name>
    <name evidence="4" type="ORF">UFOPK3425_00956</name>
    <name evidence="5" type="ORF">UFOPK4092_01415</name>
</gene>
<dbReference type="Pfam" id="PF20906">
    <property type="entry name" value="S-Me-THD_C"/>
    <property type="match status" value="1"/>
</dbReference>
<organism evidence="3">
    <name type="scientific">freshwater metagenome</name>
    <dbReference type="NCBI Taxonomy" id="449393"/>
    <lineage>
        <taxon>unclassified sequences</taxon>
        <taxon>metagenomes</taxon>
        <taxon>ecological metagenomes</taxon>
    </lineage>
</organism>
<dbReference type="InterPro" id="IPR024071">
    <property type="entry name" value="S-Me-THD_C_sf"/>
</dbReference>
<dbReference type="Gene3D" id="2.40.390.10">
    <property type="entry name" value="CV3147-like"/>
    <property type="match status" value="1"/>
</dbReference>
<evidence type="ECO:0000259" key="1">
    <source>
        <dbReference type="Pfam" id="PF06032"/>
    </source>
</evidence>
<sequence>MLANVVELERPGAGSPIVGAMRIGVEHLAALSRGCAVLGTGGGGEVDTSTLIARQALDDHGPVTLVTLDDLPDDGLIMPVGMIGAPSVSIEKLSSGNEINILRTAVEEITGQPVVALMVGEIGGGNGLLPVAWAAKTGLPLLDADGMGRAFPQVDMVSMNVVGLPPQLIVMADERENVVTIRAKDGVWAELIARSISDVFGGSAAMADYVMTVATARGAIVEGSVTLALRIGRAVLDAVEPIAGLLDAVDGVNLIEGKVVDVLRRTAGGFVRGSVVIEGYGRDVGRVVRIEVQNENLVLTEDGRVLASVPDLITVVDSQTADAIATELVRYGQRVCVIAFACNPIWRSERGLHIAGPRAFGYDFDYVPVEELHGIGI</sequence>